<reference evidence="3" key="1">
    <citation type="submission" date="2016-06" db="EMBL/GenBank/DDBJ databases">
        <authorList>
            <person name="Varghese N."/>
        </authorList>
    </citation>
    <scope>NUCLEOTIDE SEQUENCE [LARGE SCALE GENOMIC DNA]</scope>
    <source>
        <strain evidence="3">DSM 46123</strain>
    </source>
</reference>
<evidence type="ECO:0000313" key="2">
    <source>
        <dbReference type="EMBL" id="SCL29263.1"/>
    </source>
</evidence>
<evidence type="ECO:0000313" key="3">
    <source>
        <dbReference type="Proteomes" id="UP000198906"/>
    </source>
</evidence>
<evidence type="ECO:0008006" key="4">
    <source>
        <dbReference type="Google" id="ProtNLM"/>
    </source>
</evidence>
<accession>A0A1C6SIK1</accession>
<proteinExistence type="predicted"/>
<keyword evidence="3" id="KW-1185">Reference proteome</keyword>
<evidence type="ECO:0000256" key="1">
    <source>
        <dbReference type="SAM" id="SignalP"/>
    </source>
</evidence>
<dbReference type="Proteomes" id="UP000198906">
    <property type="component" value="Unassembled WGS sequence"/>
</dbReference>
<dbReference type="EMBL" id="FMHU01000002">
    <property type="protein sequence ID" value="SCL29263.1"/>
    <property type="molecule type" value="Genomic_DNA"/>
</dbReference>
<name>A0A1C6SIK1_9ACTN</name>
<organism evidence="2 3">
    <name type="scientific">Micromonospora inyonensis</name>
    <dbReference type="NCBI Taxonomy" id="47866"/>
    <lineage>
        <taxon>Bacteria</taxon>
        <taxon>Bacillati</taxon>
        <taxon>Actinomycetota</taxon>
        <taxon>Actinomycetes</taxon>
        <taxon>Micromonosporales</taxon>
        <taxon>Micromonosporaceae</taxon>
        <taxon>Micromonospora</taxon>
    </lineage>
</organism>
<gene>
    <name evidence="2" type="ORF">GA0074694_5351</name>
</gene>
<dbReference type="AlphaFoldDB" id="A0A1C6SIK1"/>
<feature type="chain" id="PRO_5039597446" description="Secreted protein" evidence="1">
    <location>
        <begin position="20"/>
        <end position="78"/>
    </location>
</feature>
<keyword evidence="1" id="KW-0732">Signal</keyword>
<sequence>MLFAVRRVAAVVAVLAVTAGPDALRPLQTSTADTTASTSCTEMPNRRVHSWVSSKAADRTQELTLDQLKLLCRTGTTE</sequence>
<protein>
    <recommendedName>
        <fullName evidence="4">Secreted protein</fullName>
    </recommendedName>
</protein>
<feature type="signal peptide" evidence="1">
    <location>
        <begin position="1"/>
        <end position="19"/>
    </location>
</feature>